<name>A0A077RDT8_9BASI</name>
<evidence type="ECO:0000313" key="1">
    <source>
        <dbReference type="EMBL" id="CDI56259.1"/>
    </source>
</evidence>
<reference evidence="1" key="1">
    <citation type="journal article" date="2014" name="Genome Biol. Evol.">
        <title>Gene Loss Rather Than Gene Gain Is Associated with a Host Jump from Monocots to Dicots in the Smut Fungus Melanopsichium pennsylvanicum.</title>
        <authorList>
            <person name="Sharma R."/>
            <person name="Mishra B."/>
            <person name="Runge F."/>
            <person name="Thines M."/>
        </authorList>
    </citation>
    <scope>NUCLEOTIDE SEQUENCE</scope>
    <source>
        <strain evidence="1">4</strain>
    </source>
</reference>
<sequence>MARDPNNHSTRAMGKVLNVGDVKITGGPRANGGYCKKIVARDVYAWNFKGMRDGRASKYSHLNYTAIIQTNAPVSQVI</sequence>
<proteinExistence type="predicted"/>
<accession>A0A077RDT8</accession>
<dbReference type="AlphaFoldDB" id="A0A077RDT8"/>
<dbReference type="EMBL" id="HG529682">
    <property type="protein sequence ID" value="CDI56259.1"/>
    <property type="molecule type" value="Genomic_DNA"/>
</dbReference>
<protein>
    <submittedName>
        <fullName evidence="1">Uncharacterized protein</fullName>
    </submittedName>
</protein>
<organism evidence="1">
    <name type="scientific">Melanopsichium pennsylvanicum 4</name>
    <dbReference type="NCBI Taxonomy" id="1398559"/>
    <lineage>
        <taxon>Eukaryota</taxon>
        <taxon>Fungi</taxon>
        <taxon>Dikarya</taxon>
        <taxon>Basidiomycota</taxon>
        <taxon>Ustilaginomycotina</taxon>
        <taxon>Ustilaginomycetes</taxon>
        <taxon>Ustilaginales</taxon>
        <taxon>Ustilaginaceae</taxon>
        <taxon>Melanopsichium</taxon>
    </lineage>
</organism>